<dbReference type="EMBL" id="CP009512">
    <property type="protein sequence ID" value="AKB63740.1"/>
    <property type="molecule type" value="Genomic_DNA"/>
</dbReference>
<dbReference type="STRING" id="213585.MSMAS_0544"/>
<dbReference type="KEGG" id="mmj:MSMAS_0544"/>
<dbReference type="RefSeq" id="WP_048046308.1">
    <property type="nucleotide sequence ID" value="NZ_CP009512.1"/>
</dbReference>
<dbReference type="SUPFAM" id="SSF54495">
    <property type="entry name" value="UBC-like"/>
    <property type="match status" value="1"/>
</dbReference>
<dbReference type="InterPro" id="IPR016135">
    <property type="entry name" value="UBQ-conjugating_enzyme/RWD"/>
</dbReference>
<dbReference type="GeneID" id="24838152"/>
<dbReference type="PATRIC" id="fig|213585.10.peg.671"/>
<accession>A0A0E3RCW1</accession>
<protein>
    <submittedName>
        <fullName evidence="1">Uncharacterized protein</fullName>
    </submittedName>
</protein>
<dbReference type="Proteomes" id="UP000033097">
    <property type="component" value="Chromosome"/>
</dbReference>
<proteinExistence type="predicted"/>
<name>A0A0E3RCW1_METMZ</name>
<dbReference type="AlphaFoldDB" id="A0A0E3RCW1"/>
<organism evidence="1 2">
    <name type="scientific">Methanosarcina mazei S-6</name>
    <dbReference type="NCBI Taxonomy" id="213585"/>
    <lineage>
        <taxon>Archaea</taxon>
        <taxon>Methanobacteriati</taxon>
        <taxon>Methanobacteriota</taxon>
        <taxon>Stenosarchaea group</taxon>
        <taxon>Methanomicrobia</taxon>
        <taxon>Methanosarcinales</taxon>
        <taxon>Methanosarcinaceae</taxon>
        <taxon>Methanosarcina</taxon>
    </lineage>
</organism>
<dbReference type="Gene3D" id="3.10.110.10">
    <property type="entry name" value="Ubiquitin Conjugating Enzyme"/>
    <property type="match status" value="1"/>
</dbReference>
<gene>
    <name evidence="1" type="ORF">MSMAS_0544</name>
</gene>
<evidence type="ECO:0000313" key="1">
    <source>
        <dbReference type="EMBL" id="AKB63740.1"/>
    </source>
</evidence>
<reference evidence="1 2" key="1">
    <citation type="submission" date="2014-07" db="EMBL/GenBank/DDBJ databases">
        <title>Methanogenic archaea and the global carbon cycle.</title>
        <authorList>
            <person name="Henriksen J.R."/>
            <person name="Luke J."/>
            <person name="Reinhart S."/>
            <person name="Benedict M.N."/>
            <person name="Youngblut N.D."/>
            <person name="Metcalf M.E."/>
            <person name="Whitaker R.J."/>
            <person name="Metcalf W.W."/>
        </authorList>
    </citation>
    <scope>NUCLEOTIDE SEQUENCE [LARGE SCALE GENOMIC DNA]</scope>
    <source>
        <strain evidence="1 2">S-6</strain>
    </source>
</reference>
<dbReference type="HOGENOM" id="CLU_942031_0_0_2"/>
<evidence type="ECO:0000313" key="2">
    <source>
        <dbReference type="Proteomes" id="UP000033097"/>
    </source>
</evidence>
<sequence length="295" mass="33971">MEIEEVEKIKKEELWLCGDKWDIEGSVLVLFADLLIHSHIYKVKLAYPPLFPDTPIMVTPVEKDVRWSSHQYLSGTLCLEWGPDNWRSDVTAADMLNSMYKLIETENPHGNDNEHQAVPSRHFLTDGQVNRGKYLRLVLDNEVVNLIRSLPISEIIPFTAVYSPGNDSWTFHITKIILSDSTWTNGKIPLKLQDKDLFSYQYGIICHINVNKDQFSKITLFEEIEAIIQKEVGANIVLNEVKDPETRNMQKIDLLTFLTQENDIVCLWRANDKVYSVSIIEDNDHTNRNPSVSTI</sequence>